<keyword evidence="3" id="KW-1185">Reference proteome</keyword>
<organism evidence="2 3">
    <name type="scientific">Qingrenia yutianensis</name>
    <dbReference type="NCBI Taxonomy" id="2763676"/>
    <lineage>
        <taxon>Bacteria</taxon>
        <taxon>Bacillati</taxon>
        <taxon>Bacillota</taxon>
        <taxon>Clostridia</taxon>
        <taxon>Eubacteriales</taxon>
        <taxon>Oscillospiraceae</taxon>
        <taxon>Qingrenia</taxon>
    </lineage>
</organism>
<dbReference type="RefSeq" id="WP_262431832.1">
    <property type="nucleotide sequence ID" value="NZ_JACRTE010000005.1"/>
</dbReference>
<dbReference type="EMBL" id="JACRTE010000005">
    <property type="protein sequence ID" value="MBC8596331.1"/>
    <property type="molecule type" value="Genomic_DNA"/>
</dbReference>
<sequence length="348" mass="36934">MRKKSLLTKVVALGATAMLLASTTAFAATAPTVSTKTIYLKGDPNYVYVTTTVSGVSANDEVTYLAGDSTNPIYINQYTIPADTVGTYSFSYKTTKANVAGSAVKVAKADSTFTDTAKAEDGKLPATDKFTLTLKIDDVEKGAFTYEAYEAVSNGIFTLNNIDLGTNKTINGATYDNGELASTYYNADNKTITVAFKNGLTTVTNNAMEKTSGTLSITTGDSVSPTVTRTAALKSNKATLTIKDKDDNDVKIENARMYVVYGSATGNATEYGIAVCESGDPATLGNDYVCYPATSVDQAGNFGVAIVDNETKDAFTAYVRPYYKTNNGTYMSNEDTALTVVTFEAVTE</sequence>
<feature type="chain" id="PRO_5037680714" evidence="1">
    <location>
        <begin position="28"/>
        <end position="348"/>
    </location>
</feature>
<feature type="signal peptide" evidence="1">
    <location>
        <begin position="1"/>
        <end position="27"/>
    </location>
</feature>
<protein>
    <submittedName>
        <fullName evidence="2">Uncharacterized protein</fullName>
    </submittedName>
</protein>
<proteinExistence type="predicted"/>
<evidence type="ECO:0000256" key="1">
    <source>
        <dbReference type="SAM" id="SignalP"/>
    </source>
</evidence>
<dbReference type="AlphaFoldDB" id="A0A926FAG4"/>
<accession>A0A926FAG4</accession>
<name>A0A926FAG4_9FIRM</name>
<dbReference type="Proteomes" id="UP000647416">
    <property type="component" value="Unassembled WGS sequence"/>
</dbReference>
<gene>
    <name evidence="2" type="ORF">H8706_05550</name>
</gene>
<keyword evidence="1" id="KW-0732">Signal</keyword>
<evidence type="ECO:0000313" key="3">
    <source>
        <dbReference type="Proteomes" id="UP000647416"/>
    </source>
</evidence>
<reference evidence="2" key="1">
    <citation type="submission" date="2020-08" db="EMBL/GenBank/DDBJ databases">
        <title>Genome public.</title>
        <authorList>
            <person name="Liu C."/>
            <person name="Sun Q."/>
        </authorList>
    </citation>
    <scope>NUCLEOTIDE SEQUENCE</scope>
    <source>
        <strain evidence="2">NSJ-50</strain>
    </source>
</reference>
<comment type="caution">
    <text evidence="2">The sequence shown here is derived from an EMBL/GenBank/DDBJ whole genome shotgun (WGS) entry which is preliminary data.</text>
</comment>
<evidence type="ECO:0000313" key="2">
    <source>
        <dbReference type="EMBL" id="MBC8596331.1"/>
    </source>
</evidence>